<keyword evidence="1" id="KW-0805">Transcription regulation</keyword>
<evidence type="ECO:0000256" key="3">
    <source>
        <dbReference type="ARBA" id="ARBA00023163"/>
    </source>
</evidence>
<protein>
    <submittedName>
        <fullName evidence="6">AcrR family transcriptional regulator</fullName>
    </submittedName>
</protein>
<dbReference type="SUPFAM" id="SSF48498">
    <property type="entry name" value="Tetracyclin repressor-like, C-terminal domain"/>
    <property type="match status" value="1"/>
</dbReference>
<keyword evidence="7" id="KW-1185">Reference proteome</keyword>
<feature type="domain" description="HTH tetR-type" evidence="5">
    <location>
        <begin position="12"/>
        <end position="72"/>
    </location>
</feature>
<dbReference type="Gene3D" id="1.10.357.10">
    <property type="entry name" value="Tetracycline Repressor, domain 2"/>
    <property type="match status" value="1"/>
</dbReference>
<dbReference type="InterPro" id="IPR025996">
    <property type="entry name" value="MT1864/Rv1816-like_C"/>
</dbReference>
<dbReference type="InterPro" id="IPR009057">
    <property type="entry name" value="Homeodomain-like_sf"/>
</dbReference>
<dbReference type="PANTHER" id="PTHR30055:SF209">
    <property type="entry name" value="POSSIBLE TRANSCRIPTIONAL REGULATORY PROTEIN (PROBABLY TETR-FAMILY)"/>
    <property type="match status" value="1"/>
</dbReference>
<evidence type="ECO:0000313" key="6">
    <source>
        <dbReference type="EMBL" id="MBP2191639.1"/>
    </source>
</evidence>
<reference evidence="6 7" key="1">
    <citation type="submission" date="2021-03" db="EMBL/GenBank/DDBJ databases">
        <title>Sequencing the genomes of 1000 actinobacteria strains.</title>
        <authorList>
            <person name="Klenk H.-P."/>
        </authorList>
    </citation>
    <scope>NUCLEOTIDE SEQUENCE [LARGE SCALE GENOMIC DNA]</scope>
    <source>
        <strain evidence="6 7">DSM 45516</strain>
    </source>
</reference>
<sequence>MPDQDQPSATARVSATALLSAAATILEDEGPQALTVRRIARAAGTSTMAIYSRFGATGGLHRQLREQGFARLAEATSAAVPATADPVTALATAAFAYLDFGVAEPRLYRFMFIEPPPTGPETDTGPGDRPGRAAFQSITDLVNACIESGRFLPEDPGRATMWAAEMWAMQHGVTTLALTATVPPELARHVLADALLRLCVGFGDDPQRAQRSLAEAGTPEISSPVKLR</sequence>
<dbReference type="EMBL" id="JAGGMR010000001">
    <property type="protein sequence ID" value="MBP2191639.1"/>
    <property type="molecule type" value="Genomic_DNA"/>
</dbReference>
<gene>
    <name evidence="6" type="ORF">BJ987_004540</name>
</gene>
<organism evidence="6 7">
    <name type="scientific">Nocardia goodfellowii</name>
    <dbReference type="NCBI Taxonomy" id="882446"/>
    <lineage>
        <taxon>Bacteria</taxon>
        <taxon>Bacillati</taxon>
        <taxon>Actinomycetota</taxon>
        <taxon>Actinomycetes</taxon>
        <taxon>Mycobacteriales</taxon>
        <taxon>Nocardiaceae</taxon>
        <taxon>Nocardia</taxon>
    </lineage>
</organism>
<dbReference type="InterPro" id="IPR050109">
    <property type="entry name" value="HTH-type_TetR-like_transc_reg"/>
</dbReference>
<evidence type="ECO:0000256" key="1">
    <source>
        <dbReference type="ARBA" id="ARBA00023015"/>
    </source>
</evidence>
<dbReference type="InterPro" id="IPR001647">
    <property type="entry name" value="HTH_TetR"/>
</dbReference>
<evidence type="ECO:0000259" key="5">
    <source>
        <dbReference type="PROSITE" id="PS50977"/>
    </source>
</evidence>
<dbReference type="Pfam" id="PF13305">
    <property type="entry name" value="TetR_C_33"/>
    <property type="match status" value="1"/>
</dbReference>
<dbReference type="RefSeq" id="WP_307869717.1">
    <property type="nucleotide sequence ID" value="NZ_JAGGMR010000001.1"/>
</dbReference>
<evidence type="ECO:0000256" key="2">
    <source>
        <dbReference type="ARBA" id="ARBA00023125"/>
    </source>
</evidence>
<accession>A0ABS4QIV2</accession>
<dbReference type="SUPFAM" id="SSF46689">
    <property type="entry name" value="Homeodomain-like"/>
    <property type="match status" value="1"/>
</dbReference>
<dbReference type="PANTHER" id="PTHR30055">
    <property type="entry name" value="HTH-TYPE TRANSCRIPTIONAL REGULATOR RUTR"/>
    <property type="match status" value="1"/>
</dbReference>
<proteinExistence type="predicted"/>
<dbReference type="Proteomes" id="UP001519325">
    <property type="component" value="Unassembled WGS sequence"/>
</dbReference>
<dbReference type="InterPro" id="IPR036271">
    <property type="entry name" value="Tet_transcr_reg_TetR-rel_C_sf"/>
</dbReference>
<keyword evidence="2 4" id="KW-0238">DNA-binding</keyword>
<name>A0ABS4QIV2_9NOCA</name>
<evidence type="ECO:0000256" key="4">
    <source>
        <dbReference type="PROSITE-ProRule" id="PRU00335"/>
    </source>
</evidence>
<dbReference type="Pfam" id="PF00440">
    <property type="entry name" value="TetR_N"/>
    <property type="match status" value="1"/>
</dbReference>
<evidence type="ECO:0000313" key="7">
    <source>
        <dbReference type="Proteomes" id="UP001519325"/>
    </source>
</evidence>
<keyword evidence="3" id="KW-0804">Transcription</keyword>
<feature type="DNA-binding region" description="H-T-H motif" evidence="4">
    <location>
        <begin position="35"/>
        <end position="54"/>
    </location>
</feature>
<dbReference type="PROSITE" id="PS50977">
    <property type="entry name" value="HTH_TETR_2"/>
    <property type="match status" value="1"/>
</dbReference>
<comment type="caution">
    <text evidence="6">The sequence shown here is derived from an EMBL/GenBank/DDBJ whole genome shotgun (WGS) entry which is preliminary data.</text>
</comment>